<evidence type="ECO:0000256" key="1">
    <source>
        <dbReference type="SAM" id="MobiDB-lite"/>
    </source>
</evidence>
<dbReference type="EMBL" id="JAIWYP010000009">
    <property type="protein sequence ID" value="KAH3773755.1"/>
    <property type="molecule type" value="Genomic_DNA"/>
</dbReference>
<feature type="compositionally biased region" description="Basic and acidic residues" evidence="1">
    <location>
        <begin position="44"/>
        <end position="56"/>
    </location>
</feature>
<feature type="region of interest" description="Disordered" evidence="1">
    <location>
        <begin position="36"/>
        <end position="66"/>
    </location>
</feature>
<proteinExistence type="predicted"/>
<accession>A0A9D4E799</accession>
<dbReference type="AlphaFoldDB" id="A0A9D4E799"/>
<reference evidence="2" key="1">
    <citation type="journal article" date="2019" name="bioRxiv">
        <title>The Genome of the Zebra Mussel, Dreissena polymorpha: A Resource for Invasive Species Research.</title>
        <authorList>
            <person name="McCartney M.A."/>
            <person name="Auch B."/>
            <person name="Kono T."/>
            <person name="Mallez S."/>
            <person name="Zhang Y."/>
            <person name="Obille A."/>
            <person name="Becker A."/>
            <person name="Abrahante J.E."/>
            <person name="Garbe J."/>
            <person name="Badalamenti J.P."/>
            <person name="Herman A."/>
            <person name="Mangelson H."/>
            <person name="Liachko I."/>
            <person name="Sullivan S."/>
            <person name="Sone E.D."/>
            <person name="Koren S."/>
            <person name="Silverstein K.A.T."/>
            <person name="Beckman K.B."/>
            <person name="Gohl D.M."/>
        </authorList>
    </citation>
    <scope>NUCLEOTIDE SEQUENCE</scope>
    <source>
        <strain evidence="2">Duluth1</strain>
        <tissue evidence="2">Whole animal</tissue>
    </source>
</reference>
<dbReference type="Proteomes" id="UP000828390">
    <property type="component" value="Unassembled WGS sequence"/>
</dbReference>
<protein>
    <submittedName>
        <fullName evidence="2">Uncharacterized protein</fullName>
    </submittedName>
</protein>
<evidence type="ECO:0000313" key="3">
    <source>
        <dbReference type="Proteomes" id="UP000828390"/>
    </source>
</evidence>
<reference evidence="2" key="2">
    <citation type="submission" date="2020-11" db="EMBL/GenBank/DDBJ databases">
        <authorList>
            <person name="McCartney M.A."/>
            <person name="Auch B."/>
            <person name="Kono T."/>
            <person name="Mallez S."/>
            <person name="Becker A."/>
            <person name="Gohl D.M."/>
            <person name="Silverstein K.A.T."/>
            <person name="Koren S."/>
            <person name="Bechman K.B."/>
            <person name="Herman A."/>
            <person name="Abrahante J.E."/>
            <person name="Garbe J."/>
        </authorList>
    </citation>
    <scope>NUCLEOTIDE SEQUENCE</scope>
    <source>
        <strain evidence="2">Duluth1</strain>
        <tissue evidence="2">Whole animal</tissue>
    </source>
</reference>
<sequence>MPGCLKRTRLHRQWSAEKKAVLPAPRALRRLYVLSRRHKPSSRTPERFLQHVERTGYRRPGTLPLSSWGHPSNPGLYLCPRSAPPVLYAATTADPVPLSETTIHLRTITIPVSDSAKLSQQSQQERVRFEE</sequence>
<keyword evidence="3" id="KW-1185">Reference proteome</keyword>
<comment type="caution">
    <text evidence="2">The sequence shown here is derived from an EMBL/GenBank/DDBJ whole genome shotgun (WGS) entry which is preliminary data.</text>
</comment>
<gene>
    <name evidence="2" type="ORF">DPMN_175123</name>
</gene>
<name>A0A9D4E799_DREPO</name>
<evidence type="ECO:0000313" key="2">
    <source>
        <dbReference type="EMBL" id="KAH3773755.1"/>
    </source>
</evidence>
<organism evidence="2 3">
    <name type="scientific">Dreissena polymorpha</name>
    <name type="common">Zebra mussel</name>
    <name type="synonym">Mytilus polymorpha</name>
    <dbReference type="NCBI Taxonomy" id="45954"/>
    <lineage>
        <taxon>Eukaryota</taxon>
        <taxon>Metazoa</taxon>
        <taxon>Spiralia</taxon>
        <taxon>Lophotrochozoa</taxon>
        <taxon>Mollusca</taxon>
        <taxon>Bivalvia</taxon>
        <taxon>Autobranchia</taxon>
        <taxon>Heteroconchia</taxon>
        <taxon>Euheterodonta</taxon>
        <taxon>Imparidentia</taxon>
        <taxon>Neoheterodontei</taxon>
        <taxon>Myida</taxon>
        <taxon>Dreissenoidea</taxon>
        <taxon>Dreissenidae</taxon>
        <taxon>Dreissena</taxon>
    </lineage>
</organism>